<evidence type="ECO:0000313" key="8">
    <source>
        <dbReference type="Proteomes" id="UP000323000"/>
    </source>
</evidence>
<dbReference type="InterPro" id="IPR000719">
    <property type="entry name" value="Prot_kinase_dom"/>
</dbReference>
<keyword evidence="5" id="KW-0067">ATP-binding</keyword>
<evidence type="ECO:0000259" key="6">
    <source>
        <dbReference type="PROSITE" id="PS50011"/>
    </source>
</evidence>
<dbReference type="Gene3D" id="3.30.200.20">
    <property type="entry name" value="Phosphorylase Kinase, domain 1"/>
    <property type="match status" value="1"/>
</dbReference>
<dbReference type="Pfam" id="PF00069">
    <property type="entry name" value="Pkinase"/>
    <property type="match status" value="1"/>
</dbReference>
<dbReference type="PROSITE" id="PS50011">
    <property type="entry name" value="PROTEIN_KINASE_DOM"/>
    <property type="match status" value="1"/>
</dbReference>
<keyword evidence="3" id="KW-0547">Nucleotide-binding</keyword>
<reference evidence="8" key="1">
    <citation type="journal article" date="2019" name="Gigascience">
        <title>De novo genome assembly of the endangered Acer yangbiense, a plant species with extremely small populations endemic to Yunnan Province, China.</title>
        <authorList>
            <person name="Yang J."/>
            <person name="Wariss H.M."/>
            <person name="Tao L."/>
            <person name="Zhang R."/>
            <person name="Yun Q."/>
            <person name="Hollingsworth P."/>
            <person name="Dao Z."/>
            <person name="Luo G."/>
            <person name="Guo H."/>
            <person name="Ma Y."/>
            <person name="Sun W."/>
        </authorList>
    </citation>
    <scope>NUCLEOTIDE SEQUENCE [LARGE SCALE GENOMIC DNA]</scope>
    <source>
        <strain evidence="8">cv. Malutang</strain>
    </source>
</reference>
<name>A0A5C7I959_9ROSI</name>
<keyword evidence="2" id="KW-0808">Transferase</keyword>
<evidence type="ECO:0000256" key="3">
    <source>
        <dbReference type="ARBA" id="ARBA00022741"/>
    </source>
</evidence>
<keyword evidence="4" id="KW-0418">Kinase</keyword>
<evidence type="ECO:0000256" key="2">
    <source>
        <dbReference type="ARBA" id="ARBA00022679"/>
    </source>
</evidence>
<organism evidence="7 8">
    <name type="scientific">Acer yangbiense</name>
    <dbReference type="NCBI Taxonomy" id="1000413"/>
    <lineage>
        <taxon>Eukaryota</taxon>
        <taxon>Viridiplantae</taxon>
        <taxon>Streptophyta</taxon>
        <taxon>Embryophyta</taxon>
        <taxon>Tracheophyta</taxon>
        <taxon>Spermatophyta</taxon>
        <taxon>Magnoliopsida</taxon>
        <taxon>eudicotyledons</taxon>
        <taxon>Gunneridae</taxon>
        <taxon>Pentapetalae</taxon>
        <taxon>rosids</taxon>
        <taxon>malvids</taxon>
        <taxon>Sapindales</taxon>
        <taxon>Sapindaceae</taxon>
        <taxon>Hippocastanoideae</taxon>
        <taxon>Acereae</taxon>
        <taxon>Acer</taxon>
    </lineage>
</organism>
<dbReference type="SUPFAM" id="SSF56112">
    <property type="entry name" value="Protein kinase-like (PK-like)"/>
    <property type="match status" value="1"/>
</dbReference>
<dbReference type="InterPro" id="IPR008271">
    <property type="entry name" value="Ser/Thr_kinase_AS"/>
</dbReference>
<evidence type="ECO:0000313" key="7">
    <source>
        <dbReference type="EMBL" id="TXG65279.1"/>
    </source>
</evidence>
<dbReference type="Gene3D" id="1.10.510.10">
    <property type="entry name" value="Transferase(Phosphotransferase) domain 1"/>
    <property type="match status" value="1"/>
</dbReference>
<dbReference type="Proteomes" id="UP000323000">
    <property type="component" value="Chromosome 3"/>
</dbReference>
<evidence type="ECO:0000256" key="4">
    <source>
        <dbReference type="ARBA" id="ARBA00022777"/>
    </source>
</evidence>
<evidence type="ECO:0000256" key="1">
    <source>
        <dbReference type="ARBA" id="ARBA00022527"/>
    </source>
</evidence>
<accession>A0A5C7I959</accession>
<feature type="domain" description="Protein kinase" evidence="6">
    <location>
        <begin position="1"/>
        <end position="220"/>
    </location>
</feature>
<protein>
    <recommendedName>
        <fullName evidence="6">Protein kinase domain-containing protein</fullName>
    </recommendedName>
</protein>
<dbReference type="AlphaFoldDB" id="A0A5C7I959"/>
<gene>
    <name evidence="7" type="ORF">EZV62_006554</name>
</gene>
<keyword evidence="8" id="KW-1185">Reference proteome</keyword>
<keyword evidence="1" id="KW-0723">Serine/threonine-protein kinase</keyword>
<dbReference type="GO" id="GO:0005524">
    <property type="term" value="F:ATP binding"/>
    <property type="evidence" value="ECO:0007669"/>
    <property type="project" value="UniProtKB-KW"/>
</dbReference>
<dbReference type="InterPro" id="IPR011009">
    <property type="entry name" value="Kinase-like_dom_sf"/>
</dbReference>
<sequence length="220" mass="24934">MATKTKIFFVMEYAKGGELFAKIIAKGRLNEDLARRYFQQLISAVDFCHSRGIYHRDLKPENLLLDKKEDLKISDFGQAFCFAGAGVERWLAAHTMRDSSLCCAGGYLPFQHENVMKMYMAEFVFPPWISMDAKKLISRVLIAEDDKRITFSGIQGEDGEKSGGRRKGKLAKVYEVVLEVTVVELSKSAGDSVKYKKLCEEDVRPGLEDIVWSWQGESIN</sequence>
<dbReference type="EMBL" id="VAHF01000003">
    <property type="protein sequence ID" value="TXG65279.1"/>
    <property type="molecule type" value="Genomic_DNA"/>
</dbReference>
<evidence type="ECO:0000256" key="5">
    <source>
        <dbReference type="ARBA" id="ARBA00022840"/>
    </source>
</evidence>
<proteinExistence type="predicted"/>
<dbReference type="GO" id="GO:0004674">
    <property type="term" value="F:protein serine/threonine kinase activity"/>
    <property type="evidence" value="ECO:0007669"/>
    <property type="project" value="UniProtKB-KW"/>
</dbReference>
<dbReference type="PANTHER" id="PTHR43895:SF162">
    <property type="entry name" value="CBL-INTERACTING SERINE_THREONINE-PROTEIN KINASE 25"/>
    <property type="match status" value="1"/>
</dbReference>
<dbReference type="PROSITE" id="PS00108">
    <property type="entry name" value="PROTEIN_KINASE_ST"/>
    <property type="match status" value="1"/>
</dbReference>
<dbReference type="GO" id="GO:0007165">
    <property type="term" value="P:signal transduction"/>
    <property type="evidence" value="ECO:0007669"/>
    <property type="project" value="TreeGrafter"/>
</dbReference>
<dbReference type="SMART" id="SM00220">
    <property type="entry name" value="S_TKc"/>
    <property type="match status" value="1"/>
</dbReference>
<dbReference type="PANTHER" id="PTHR43895">
    <property type="entry name" value="CALCIUM/CALMODULIN-DEPENDENT PROTEIN KINASE KINASE-RELATED"/>
    <property type="match status" value="1"/>
</dbReference>
<dbReference type="Gene3D" id="3.30.310.80">
    <property type="entry name" value="Kinase associated domain 1, KA1"/>
    <property type="match status" value="1"/>
</dbReference>
<dbReference type="OrthoDB" id="193931at2759"/>
<comment type="caution">
    <text evidence="7">The sequence shown here is derived from an EMBL/GenBank/DDBJ whole genome shotgun (WGS) entry which is preliminary data.</text>
</comment>